<evidence type="ECO:0000313" key="3">
    <source>
        <dbReference type="Proteomes" id="UP000005239"/>
    </source>
</evidence>
<accession>A0A8R1YI06</accession>
<accession>A0A2A6C7Z8</accession>
<gene>
    <name evidence="2" type="primary">WBGene00116153</name>
</gene>
<proteinExistence type="predicted"/>
<feature type="region of interest" description="Disordered" evidence="1">
    <location>
        <begin position="124"/>
        <end position="197"/>
    </location>
</feature>
<reference evidence="3" key="1">
    <citation type="journal article" date="2008" name="Nat. Genet.">
        <title>The Pristionchus pacificus genome provides a unique perspective on nematode lifestyle and parasitism.</title>
        <authorList>
            <person name="Dieterich C."/>
            <person name="Clifton S.W."/>
            <person name="Schuster L.N."/>
            <person name="Chinwalla A."/>
            <person name="Delehaunty K."/>
            <person name="Dinkelacker I."/>
            <person name="Fulton L."/>
            <person name="Fulton R."/>
            <person name="Godfrey J."/>
            <person name="Minx P."/>
            <person name="Mitreva M."/>
            <person name="Roeseler W."/>
            <person name="Tian H."/>
            <person name="Witte H."/>
            <person name="Yang S.P."/>
            <person name="Wilson R.K."/>
            <person name="Sommer R.J."/>
        </authorList>
    </citation>
    <scope>NUCLEOTIDE SEQUENCE [LARGE SCALE GENOMIC DNA]</scope>
    <source>
        <strain evidence="3">PS312</strain>
    </source>
</reference>
<keyword evidence="3" id="KW-1185">Reference proteome</keyword>
<dbReference type="AlphaFoldDB" id="A0A2A6C7Z8"/>
<dbReference type="Proteomes" id="UP000005239">
    <property type="component" value="Unassembled WGS sequence"/>
</dbReference>
<evidence type="ECO:0000256" key="1">
    <source>
        <dbReference type="SAM" id="MobiDB-lite"/>
    </source>
</evidence>
<organism evidence="2 3">
    <name type="scientific">Pristionchus pacificus</name>
    <name type="common">Parasitic nematode worm</name>
    <dbReference type="NCBI Taxonomy" id="54126"/>
    <lineage>
        <taxon>Eukaryota</taxon>
        <taxon>Metazoa</taxon>
        <taxon>Ecdysozoa</taxon>
        <taxon>Nematoda</taxon>
        <taxon>Chromadorea</taxon>
        <taxon>Rhabditida</taxon>
        <taxon>Rhabditina</taxon>
        <taxon>Diplogasteromorpha</taxon>
        <taxon>Diplogasteroidea</taxon>
        <taxon>Neodiplogasteridae</taxon>
        <taxon>Pristionchus</taxon>
    </lineage>
</organism>
<reference evidence="2" key="2">
    <citation type="submission" date="2022-06" db="UniProtKB">
        <authorList>
            <consortium name="EnsemblMetazoa"/>
        </authorList>
    </citation>
    <scope>IDENTIFICATION</scope>
    <source>
        <strain evidence="2">PS312</strain>
    </source>
</reference>
<feature type="compositionally biased region" description="Basic residues" evidence="1">
    <location>
        <begin position="150"/>
        <end position="159"/>
    </location>
</feature>
<sequence length="218" mass="24686">MPSSMYYVYRELQEMIAKNRKAIGAPCDFSQSRWVCGTKDGDIRERPIYEGAFTMTKLADNLPKELLDHNYASTDEPPEIIVIGRKTVPLLLNNVQKSTTLAPTQIALTEDSDQWLGKSSGLLRTNHDGIMSGSPAQKITAERSQSRSPARQRRNRSSKKPNGGQHKLDAFLHKKPQDENITISRKRLPMKEQDDAQCGTVTKPFSANRSHEPWQQFF</sequence>
<name>A0A2A6C7Z8_PRIPA</name>
<feature type="compositionally biased region" description="Basic and acidic residues" evidence="1">
    <location>
        <begin position="166"/>
        <end position="178"/>
    </location>
</feature>
<evidence type="ECO:0000313" key="2">
    <source>
        <dbReference type="EnsemblMetazoa" id="PPA26599.1"/>
    </source>
</evidence>
<protein>
    <submittedName>
        <fullName evidence="2">Uncharacterized protein</fullName>
    </submittedName>
</protein>
<dbReference type="EnsemblMetazoa" id="PPA26599.1">
    <property type="protein sequence ID" value="PPA26599.1"/>
    <property type="gene ID" value="WBGene00116153"/>
</dbReference>